<dbReference type="KEGG" id="maes:Ga0123461_0807"/>
<dbReference type="SUPFAM" id="SSF52440">
    <property type="entry name" value="PreATP-grasp domain"/>
    <property type="match status" value="1"/>
</dbReference>
<evidence type="ECO:0000256" key="8">
    <source>
        <dbReference type="PROSITE-ProRule" id="PRU00409"/>
    </source>
</evidence>
<evidence type="ECO:0000259" key="9">
    <source>
        <dbReference type="PROSITE" id="PS50975"/>
    </source>
</evidence>
<evidence type="ECO:0000259" key="10">
    <source>
        <dbReference type="PROSITE" id="PS50979"/>
    </source>
</evidence>
<dbReference type="Pfam" id="PF02786">
    <property type="entry name" value="CPSase_L_D2"/>
    <property type="match status" value="1"/>
</dbReference>
<dbReference type="GO" id="GO:0005524">
    <property type="term" value="F:ATP binding"/>
    <property type="evidence" value="ECO:0007669"/>
    <property type="project" value="UniProtKB-UniRule"/>
</dbReference>
<feature type="domain" description="ATP-grasp" evidence="9">
    <location>
        <begin position="119"/>
        <end position="316"/>
    </location>
</feature>
<dbReference type="PROSITE" id="PS00866">
    <property type="entry name" value="CPSASE_1"/>
    <property type="match status" value="1"/>
</dbReference>
<dbReference type="PROSITE" id="PS00867">
    <property type="entry name" value="CPSASE_2"/>
    <property type="match status" value="1"/>
</dbReference>
<dbReference type="SUPFAM" id="SSF56059">
    <property type="entry name" value="Glutathione synthetase ATP-binding domain-like"/>
    <property type="match status" value="1"/>
</dbReference>
<dbReference type="AlphaFoldDB" id="A0A2K8KWI2"/>
<dbReference type="RefSeq" id="WP_100277143.1">
    <property type="nucleotide sequence ID" value="NZ_CP018799.1"/>
</dbReference>
<dbReference type="InterPro" id="IPR016185">
    <property type="entry name" value="PreATP-grasp_dom_sf"/>
</dbReference>
<dbReference type="GO" id="GO:0016874">
    <property type="term" value="F:ligase activity"/>
    <property type="evidence" value="ECO:0007669"/>
    <property type="project" value="UniProtKB-KW"/>
</dbReference>
<dbReference type="GO" id="GO:2001295">
    <property type="term" value="P:malonyl-CoA biosynthetic process"/>
    <property type="evidence" value="ECO:0007669"/>
    <property type="project" value="UniProtKB-UniPathway"/>
</dbReference>
<gene>
    <name evidence="11" type="ORF">Ga0123461_0807</name>
</gene>
<evidence type="ECO:0000256" key="3">
    <source>
        <dbReference type="ARBA" id="ARBA00022741"/>
    </source>
</evidence>
<proteinExistence type="predicted"/>
<organism evidence="11 12">
    <name type="scientific">Mariprofundus aestuarium</name>
    <dbReference type="NCBI Taxonomy" id="1921086"/>
    <lineage>
        <taxon>Bacteria</taxon>
        <taxon>Pseudomonadati</taxon>
        <taxon>Pseudomonadota</taxon>
        <taxon>Candidatius Mariprofundia</taxon>
        <taxon>Mariprofundales</taxon>
        <taxon>Mariprofundaceae</taxon>
        <taxon>Mariprofundus</taxon>
    </lineage>
</organism>
<keyword evidence="12" id="KW-1185">Reference proteome</keyword>
<dbReference type="InterPro" id="IPR005479">
    <property type="entry name" value="CPAse_ATP-bd"/>
</dbReference>
<evidence type="ECO:0000256" key="4">
    <source>
        <dbReference type="ARBA" id="ARBA00022840"/>
    </source>
</evidence>
<dbReference type="InterPro" id="IPR005481">
    <property type="entry name" value="BC-like_N"/>
</dbReference>
<dbReference type="InterPro" id="IPR005482">
    <property type="entry name" value="Biotin_COase_C"/>
</dbReference>
<dbReference type="InterPro" id="IPR011764">
    <property type="entry name" value="Biotin_carboxylation_dom"/>
</dbReference>
<reference evidence="11 12" key="1">
    <citation type="submission" date="2016-12" db="EMBL/GenBank/DDBJ databases">
        <title>Isolation and genomic insights into novel planktonic Zetaproteobacteria from stratified waters of the Chesapeake Bay.</title>
        <authorList>
            <person name="McAllister S.M."/>
            <person name="Kato S."/>
            <person name="Chan C.S."/>
            <person name="Chiu B.K."/>
            <person name="Field E.K."/>
        </authorList>
    </citation>
    <scope>NUCLEOTIDE SEQUENCE [LARGE SCALE GENOMIC DNA]</scope>
    <source>
        <strain evidence="11 12">CP-5</strain>
    </source>
</reference>
<dbReference type="GO" id="GO:0046872">
    <property type="term" value="F:metal ion binding"/>
    <property type="evidence" value="ECO:0007669"/>
    <property type="project" value="InterPro"/>
</dbReference>
<keyword evidence="2 11" id="KW-0436">Ligase</keyword>
<dbReference type="NCBIfam" id="NF006367">
    <property type="entry name" value="PRK08591.1"/>
    <property type="match status" value="1"/>
</dbReference>
<evidence type="ECO:0000313" key="12">
    <source>
        <dbReference type="Proteomes" id="UP000231701"/>
    </source>
</evidence>
<sequence length="472" mass="51880">MFKRILIANRGECAIRIIRSCCELGIKSVAIFSEADANALHVKKADFAVMIGPDPVKSYLNIHRIVTIALETGCDAVHPGFGFLSENADFARAVTEAGIAYIGPSPDAIRDMGSKTKARESMIAAGIPVIPGSESELASIDEALQLAHEMGYPVMLKAAAGGGGRGIRRCDSDAELRENYPMTKREAAAAFGNDELFMEKCIVEPHHIEFQVLADTHGNVVHLFERDCSIQRRNQKLIEIAPSNFLTPELREQMGAVAVKAARAVDYVNAGTVEFLVDRDHNFWFMEMNTRLQVEHTITETITGVDIVAQQIAIAEGKALPFTQDELSFNGFAIEFRINAEDPKNDFMPTPGRITRYNSPGGPGIRVDGCVYAGYEIPSYYDSMCAKLTVFAPDWKSTVQRAKRALAEYDIRGVRTTLPLYISIAGSEVFMKGEFDTGFMDKYPELLDYKPRKPREDIAAAVAVAIAAHCGL</sequence>
<keyword evidence="11" id="KW-0670">Pyruvate</keyword>
<evidence type="ECO:0000256" key="2">
    <source>
        <dbReference type="ARBA" id="ARBA00022598"/>
    </source>
</evidence>
<dbReference type="InterPro" id="IPR011054">
    <property type="entry name" value="Rudment_hybrid_motif"/>
</dbReference>
<dbReference type="InterPro" id="IPR051602">
    <property type="entry name" value="ACC_Biotin_Carboxylase"/>
</dbReference>
<dbReference type="PROSITE" id="PS50979">
    <property type="entry name" value="BC"/>
    <property type="match status" value="1"/>
</dbReference>
<accession>A0A2K8KWI2</accession>
<dbReference type="Gene3D" id="3.30.470.20">
    <property type="entry name" value="ATP-grasp fold, B domain"/>
    <property type="match status" value="1"/>
</dbReference>
<dbReference type="FunFam" id="3.30.1490.20:FF:000018">
    <property type="entry name" value="Biotin carboxylase"/>
    <property type="match status" value="1"/>
</dbReference>
<protein>
    <recommendedName>
        <fullName evidence="1">Biotin carboxylase</fullName>
    </recommendedName>
    <alternativeName>
        <fullName evidence="7">Acetyl-coenzyme A carboxylase biotin carboxylase subunit A</fullName>
    </alternativeName>
</protein>
<dbReference type="Pfam" id="PF00289">
    <property type="entry name" value="Biotin_carb_N"/>
    <property type="match status" value="1"/>
</dbReference>
<name>A0A2K8KWI2_MARES</name>
<dbReference type="OrthoDB" id="5287729at2"/>
<keyword evidence="6" id="KW-0092">Biotin</keyword>
<evidence type="ECO:0000256" key="7">
    <source>
        <dbReference type="ARBA" id="ARBA00033786"/>
    </source>
</evidence>
<evidence type="ECO:0000256" key="1">
    <source>
        <dbReference type="ARBA" id="ARBA00017242"/>
    </source>
</evidence>
<dbReference type="PROSITE" id="PS50975">
    <property type="entry name" value="ATP_GRASP"/>
    <property type="match status" value="1"/>
</dbReference>
<keyword evidence="5" id="KW-0460">Magnesium</keyword>
<evidence type="ECO:0000256" key="6">
    <source>
        <dbReference type="ARBA" id="ARBA00023267"/>
    </source>
</evidence>
<feature type="domain" description="Biotin carboxylation" evidence="10">
    <location>
        <begin position="1"/>
        <end position="445"/>
    </location>
</feature>
<dbReference type="InterPro" id="IPR011761">
    <property type="entry name" value="ATP-grasp"/>
</dbReference>
<dbReference type="SMART" id="SM00878">
    <property type="entry name" value="Biotin_carb_C"/>
    <property type="match status" value="1"/>
</dbReference>
<dbReference type="Pfam" id="PF02785">
    <property type="entry name" value="Biotin_carb_C"/>
    <property type="match status" value="1"/>
</dbReference>
<evidence type="ECO:0000256" key="5">
    <source>
        <dbReference type="ARBA" id="ARBA00022842"/>
    </source>
</evidence>
<dbReference type="UniPathway" id="UPA00655">
    <property type="reaction ID" value="UER00711"/>
</dbReference>
<dbReference type="InterPro" id="IPR004549">
    <property type="entry name" value="Acetyl_CoA_COase_biotin_COase"/>
</dbReference>
<keyword evidence="4 8" id="KW-0067">ATP-binding</keyword>
<keyword evidence="3 8" id="KW-0547">Nucleotide-binding</keyword>
<dbReference type="NCBIfam" id="TIGR00514">
    <property type="entry name" value="accC"/>
    <property type="match status" value="1"/>
</dbReference>
<dbReference type="FunFam" id="3.40.50.20:FF:000010">
    <property type="entry name" value="Propionyl-CoA carboxylase subunit alpha"/>
    <property type="match status" value="1"/>
</dbReference>
<dbReference type="PANTHER" id="PTHR48095">
    <property type="entry name" value="PYRUVATE CARBOXYLASE SUBUNIT A"/>
    <property type="match status" value="1"/>
</dbReference>
<dbReference type="Proteomes" id="UP000231701">
    <property type="component" value="Chromosome"/>
</dbReference>
<dbReference type="SUPFAM" id="SSF51246">
    <property type="entry name" value="Rudiment single hybrid motif"/>
    <property type="match status" value="1"/>
</dbReference>
<dbReference type="EMBL" id="CP018799">
    <property type="protein sequence ID" value="ATX79227.1"/>
    <property type="molecule type" value="Genomic_DNA"/>
</dbReference>
<evidence type="ECO:0000313" key="11">
    <source>
        <dbReference type="EMBL" id="ATX79227.1"/>
    </source>
</evidence>
<dbReference type="PANTHER" id="PTHR48095:SF1">
    <property type="entry name" value="BIOTIN CARBOXYLASE"/>
    <property type="match status" value="1"/>
</dbReference>